<accession>A0ABT6FGR7</accession>
<keyword evidence="2 6" id="KW-0819">tRNA processing</keyword>
<gene>
    <name evidence="6" type="primary">mnmE</name>
    <name evidence="6" type="synonym">trmE</name>
    <name evidence="10" type="ORF">PZE19_23455</name>
</gene>
<feature type="binding site" evidence="6">
    <location>
        <position position="447"/>
    </location>
    <ligand>
        <name>(6S)-5-formyl-5,6,7,8-tetrahydrofolate</name>
        <dbReference type="ChEBI" id="CHEBI:57457"/>
    </ligand>
</feature>
<feature type="binding site" evidence="6">
    <location>
        <position position="261"/>
    </location>
    <ligand>
        <name>K(+)</name>
        <dbReference type="ChEBI" id="CHEBI:29103"/>
    </ligand>
</feature>
<keyword evidence="4 6" id="KW-0630">Potassium</keyword>
<keyword evidence="5 6" id="KW-0342">GTP-binding</keyword>
<dbReference type="RefSeq" id="WP_277863030.1">
    <property type="nucleotide sequence ID" value="NZ_JARRAG010000002.1"/>
</dbReference>
<evidence type="ECO:0000313" key="10">
    <source>
        <dbReference type="EMBL" id="MDG3006737.1"/>
    </source>
</evidence>
<dbReference type="SUPFAM" id="SSF103025">
    <property type="entry name" value="Folate-binding domain"/>
    <property type="match status" value="1"/>
</dbReference>
<dbReference type="Gene3D" id="1.20.120.430">
    <property type="entry name" value="tRNA modification GTPase MnmE domain 2"/>
    <property type="match status" value="1"/>
</dbReference>
<proteinExistence type="inferred from homology"/>
<feature type="binding site" evidence="6">
    <location>
        <position position="27"/>
    </location>
    <ligand>
        <name>(6S)-5-formyl-5,6,7,8-tetrahydrofolate</name>
        <dbReference type="ChEBI" id="CHEBI:57457"/>
    </ligand>
</feature>
<feature type="binding site" evidence="6">
    <location>
        <position position="262"/>
    </location>
    <ligand>
        <name>Mg(2+)</name>
        <dbReference type="ChEBI" id="CHEBI:18420"/>
    </ligand>
</feature>
<dbReference type="Pfam" id="PF01926">
    <property type="entry name" value="MMR_HSR1"/>
    <property type="match status" value="1"/>
</dbReference>
<keyword evidence="6" id="KW-0460">Magnesium</keyword>
<keyword evidence="6" id="KW-0963">Cytoplasm</keyword>
<evidence type="ECO:0000259" key="7">
    <source>
        <dbReference type="Pfam" id="PF01926"/>
    </source>
</evidence>
<feature type="binding site" evidence="6">
    <location>
        <begin position="256"/>
        <end position="262"/>
    </location>
    <ligand>
        <name>GTP</name>
        <dbReference type="ChEBI" id="CHEBI:37565"/>
    </ligand>
</feature>
<feature type="binding site" evidence="6">
    <location>
        <position position="91"/>
    </location>
    <ligand>
        <name>(6S)-5-formyl-5,6,7,8-tetrahydrofolate</name>
        <dbReference type="ChEBI" id="CHEBI:57457"/>
    </ligand>
</feature>
<dbReference type="Gene3D" id="3.40.50.300">
    <property type="entry name" value="P-loop containing nucleotide triphosphate hydrolases"/>
    <property type="match status" value="1"/>
</dbReference>
<protein>
    <recommendedName>
        <fullName evidence="6">tRNA modification GTPase MnmE</fullName>
        <ecNumber evidence="6">3.6.-.-</ecNumber>
    </recommendedName>
</protein>
<evidence type="ECO:0000256" key="6">
    <source>
        <dbReference type="HAMAP-Rule" id="MF_00379"/>
    </source>
</evidence>
<evidence type="ECO:0000313" key="11">
    <source>
        <dbReference type="Proteomes" id="UP001216907"/>
    </source>
</evidence>
<feature type="binding site" evidence="6">
    <location>
        <position position="241"/>
    </location>
    <ligand>
        <name>Mg(2+)</name>
        <dbReference type="ChEBI" id="CHEBI:18420"/>
    </ligand>
</feature>
<evidence type="ECO:0000256" key="1">
    <source>
        <dbReference type="ARBA" id="ARBA00011043"/>
    </source>
</evidence>
<keyword evidence="3 6" id="KW-0547">Nucleotide-binding</keyword>
<evidence type="ECO:0000256" key="3">
    <source>
        <dbReference type="ARBA" id="ARBA00022741"/>
    </source>
</evidence>
<dbReference type="Pfam" id="PF12631">
    <property type="entry name" value="MnmE_helical"/>
    <property type="match status" value="1"/>
</dbReference>
<keyword evidence="11" id="KW-1185">Reference proteome</keyword>
<dbReference type="InterPro" id="IPR027417">
    <property type="entry name" value="P-loop_NTPase"/>
</dbReference>
<dbReference type="SUPFAM" id="SSF116878">
    <property type="entry name" value="TrmE connector domain"/>
    <property type="match status" value="1"/>
</dbReference>
<dbReference type="Proteomes" id="UP001216907">
    <property type="component" value="Unassembled WGS sequence"/>
</dbReference>
<evidence type="ECO:0000256" key="2">
    <source>
        <dbReference type="ARBA" id="ARBA00022694"/>
    </source>
</evidence>
<evidence type="ECO:0000256" key="4">
    <source>
        <dbReference type="ARBA" id="ARBA00022958"/>
    </source>
</evidence>
<comment type="subcellular location">
    <subcellularLocation>
        <location evidence="6">Cytoplasm</location>
    </subcellularLocation>
</comment>
<comment type="subunit">
    <text evidence="6">Homodimer. Heterotetramer of two MnmE and two MnmG subunits.</text>
</comment>
<dbReference type="InterPro" id="IPR006073">
    <property type="entry name" value="GTP-bd"/>
</dbReference>
<feature type="binding site" evidence="6">
    <location>
        <position position="237"/>
    </location>
    <ligand>
        <name>K(+)</name>
        <dbReference type="ChEBI" id="CHEBI:29103"/>
    </ligand>
</feature>
<dbReference type="InterPro" id="IPR005225">
    <property type="entry name" value="Small_GTP-bd"/>
</dbReference>
<dbReference type="Gene3D" id="3.30.1360.120">
    <property type="entry name" value="Probable tRNA modification gtpase trme, domain 1"/>
    <property type="match status" value="1"/>
</dbReference>
<evidence type="ECO:0000259" key="9">
    <source>
        <dbReference type="Pfam" id="PF12631"/>
    </source>
</evidence>
<comment type="cofactor">
    <cofactor evidence="6">
        <name>K(+)</name>
        <dbReference type="ChEBI" id="CHEBI:29103"/>
    </cofactor>
    <text evidence="6">Binds 1 potassium ion per subunit.</text>
</comment>
<feature type="binding site" evidence="6">
    <location>
        <position position="130"/>
    </location>
    <ligand>
        <name>(6S)-5-formyl-5,6,7,8-tetrahydrofolate</name>
        <dbReference type="ChEBI" id="CHEBI:57457"/>
    </ligand>
</feature>
<feature type="binding site" evidence="6">
    <location>
        <position position="258"/>
    </location>
    <ligand>
        <name>K(+)</name>
        <dbReference type="ChEBI" id="CHEBI:29103"/>
    </ligand>
</feature>
<name>A0ABT6FGR7_9BACT</name>
<keyword evidence="6" id="KW-0378">Hydrolase</keyword>
<comment type="similarity">
    <text evidence="1 6">Belongs to the TRAFAC class TrmE-Era-EngA-EngB-Septin-like GTPase superfamily. TrmE GTPase family.</text>
</comment>
<feature type="binding site" evidence="6">
    <location>
        <position position="256"/>
    </location>
    <ligand>
        <name>K(+)</name>
        <dbReference type="ChEBI" id="CHEBI:29103"/>
    </ligand>
</feature>
<feature type="domain" description="G" evidence="7">
    <location>
        <begin position="229"/>
        <end position="320"/>
    </location>
</feature>
<dbReference type="InterPro" id="IPR018948">
    <property type="entry name" value="GTP-bd_TrmE_N"/>
</dbReference>
<dbReference type="PANTHER" id="PTHR42714:SF2">
    <property type="entry name" value="TRNA MODIFICATION GTPASE GTPBP3, MITOCHONDRIAL"/>
    <property type="match status" value="1"/>
</dbReference>
<dbReference type="InterPro" id="IPR027266">
    <property type="entry name" value="TrmE/GcvT-like"/>
</dbReference>
<feature type="domain" description="GTP-binding protein TrmE N-terminal" evidence="8">
    <location>
        <begin position="11"/>
        <end position="130"/>
    </location>
</feature>
<comment type="caution">
    <text evidence="6">Lacks conserved residue(s) required for the propagation of feature annotation.</text>
</comment>
<keyword evidence="6" id="KW-0479">Metal-binding</keyword>
<dbReference type="SUPFAM" id="SSF52540">
    <property type="entry name" value="P-loop containing nucleoside triphosphate hydrolases"/>
    <property type="match status" value="1"/>
</dbReference>
<dbReference type="PANTHER" id="PTHR42714">
    <property type="entry name" value="TRNA MODIFICATION GTPASE GTPBP3"/>
    <property type="match status" value="1"/>
</dbReference>
<dbReference type="Pfam" id="PF10396">
    <property type="entry name" value="TrmE_N"/>
    <property type="match status" value="1"/>
</dbReference>
<dbReference type="EMBL" id="JARRAG010000002">
    <property type="protein sequence ID" value="MDG3006737.1"/>
    <property type="molecule type" value="Genomic_DNA"/>
</dbReference>
<comment type="function">
    <text evidence="6">Exhibits a very high intrinsic GTPase hydrolysis rate. Involved in the addition of a carboxymethylaminomethyl (cmnm) group at the wobble position (U34) of certain tRNAs, forming tRNA-cmnm(5)s(2)U34.</text>
</comment>
<feature type="binding site" evidence="6">
    <location>
        <begin position="281"/>
        <end position="284"/>
    </location>
    <ligand>
        <name>GTP</name>
        <dbReference type="ChEBI" id="CHEBI:37565"/>
    </ligand>
</feature>
<dbReference type="NCBIfam" id="TIGR00231">
    <property type="entry name" value="small_GTP"/>
    <property type="match status" value="1"/>
</dbReference>
<reference evidence="10 11" key="1">
    <citation type="submission" date="2023-03" db="EMBL/GenBank/DDBJ databases">
        <title>Paludisphaera mucosa sp. nov. a novel planctomycete from northern fen.</title>
        <authorList>
            <person name="Ivanova A."/>
        </authorList>
    </citation>
    <scope>NUCLEOTIDE SEQUENCE [LARGE SCALE GENOMIC DNA]</scope>
    <source>
        <strain evidence="10 11">Pla2</strain>
    </source>
</reference>
<feature type="binding site" evidence="6">
    <location>
        <begin position="237"/>
        <end position="242"/>
    </location>
    <ligand>
        <name>GTP</name>
        <dbReference type="ChEBI" id="CHEBI:37565"/>
    </ligand>
</feature>
<dbReference type="EC" id="3.6.-.-" evidence="6"/>
<comment type="caution">
    <text evidence="10">The sequence shown here is derived from an EMBL/GenBank/DDBJ whole genome shotgun (WGS) entry which is preliminary data.</text>
</comment>
<dbReference type="InterPro" id="IPR004520">
    <property type="entry name" value="GTPase_MnmE"/>
</dbReference>
<organism evidence="10 11">
    <name type="scientific">Paludisphaera mucosa</name>
    <dbReference type="NCBI Taxonomy" id="3030827"/>
    <lineage>
        <taxon>Bacteria</taxon>
        <taxon>Pseudomonadati</taxon>
        <taxon>Planctomycetota</taxon>
        <taxon>Planctomycetia</taxon>
        <taxon>Isosphaerales</taxon>
        <taxon>Isosphaeraceae</taxon>
        <taxon>Paludisphaera</taxon>
    </lineage>
</organism>
<evidence type="ECO:0000259" key="8">
    <source>
        <dbReference type="Pfam" id="PF10396"/>
    </source>
</evidence>
<feature type="domain" description="MnmE helical" evidence="9">
    <location>
        <begin position="133"/>
        <end position="444"/>
    </location>
</feature>
<dbReference type="InterPro" id="IPR025867">
    <property type="entry name" value="MnmE_helical"/>
</dbReference>
<evidence type="ECO:0000256" key="5">
    <source>
        <dbReference type="ARBA" id="ARBA00023134"/>
    </source>
</evidence>
<dbReference type="HAMAP" id="MF_00379">
    <property type="entry name" value="GTPase_MnmE"/>
    <property type="match status" value="1"/>
</dbReference>
<sequence>MSSVFDPEDAIAATASAPGPGLRGIVRVSGPDAWRIALAGFEPVRPLPAPPPRRAAIISGVYRLPGLRPPLPADVALWPAPRTYTGQELAEIHAPGSPPLLAHLLAHCLAQGARPARPGEFTLRAFLSGRIDLTRAEAVLGVIDARDGRRLDAALAQLAGGLAAPIDALRDRLLDLLAHLEADLDFVEEADVDPIGRAALAAELAREAAALAALTDRLGRRDRSQERPRVVLVGPPNAGKSRLFNAILGGDHALVSPLAGTTRDYLAAPCACDGLVVELVDTAGIETAADAIAAAAQERRSSEAERADLILACAAGDATGPDVLDEDDRVLRVWNKGDLQGPPGDDWIVTSAAAGAGIAELKRAVAAAIRRREGDHAATATSARCRDALTRAAAALQDASSALLASAGDELIAFELRDALDSLGEVTGAVVADDVLDRIFARFCIGK</sequence>
<dbReference type="InterPro" id="IPR027368">
    <property type="entry name" value="MnmE_dom2"/>
</dbReference>